<protein>
    <submittedName>
        <fullName evidence="1">Tandem-95 repeat protein</fullName>
    </submittedName>
</protein>
<sequence length="1541" mass="160656">MRHSIPVSGTSVPRRTYFLSLLFILLLPSTAFSNSSLGPPDDCPPPETVTGLSLLPPPEDCNNPMAGKSYVVDLVSSGLVGALQSGTTLGNLVDTDLSNYAEVDPTAVVLGSSLASVKRVNGSFPAGRRAGFVIESNNGLLSVDALGGLGIQTYQNDVLQETFSLSGGSVLSLGLLGTGTDGKQRIAFTTSLPYDEIELVLNTALSVGTSIRVYYAFDEDPTCDADCSTEIIPANGFSPSIVASRTGIVSGVCVICGVYNTDQIIDNDLTNGALIDYSVTVGGVFATSVATGTVESAGTDVGFVVRQSGVLGLLDLSVLSGFTIETYFFGLPREQISVGGGLANIALLPSGDELSLSVPTTQSFNEVRLVINSGLLGLLSNITVQNAFVRYDTDGDGVPDCIDKCVGDDNALNINGLPLACNPVCDVDAGLDQNACPSTDAGTAQLIAAQAGQTWSAVPGNPSPAIISSTGEITGLDATGTYSFVLSNGTCSDTVSVLYVDSAASSGCNDPITGPDVIVDNSGAIGGICLLCNTGDAQNVVDGNLRNFLEYNDLVSLLGSSSLISVKDTVNVYPAGSRAGYVIAFPGGLLNASVLSGIEIRTYLNDILQETGNTSLGLVTAAALGGANQQRVGFVTTLPYDEVEILYNSTVSALGSIQVYYPFTEDAACDFGEDFALDPSVLCIEPLIAESDYCATINYDATGFSGIACVSCNMSPLSALVDNDLTDGTSLNVVAGVANNSTLAVKSNVIMPAGYEAGFALSGNNGLLGAAVLGNISISTYLGGLPAESFAASSPLVDLSLLSGSSDVSFLGFTTSLPFDEVRLTVGGLVELGVLSNLEIYYAYIRVDSDGDGVPDCMDQCCSGDDLMDDDGNGIPNSCDGVPVAEADTYQVYDTAPVTLNVLLNDDFGPDSPDTAAIELISPPSFGTAVVDDMGTPLDPTDDMIVYTASMGMGMDTLIYQITDLNGSSDTALVIIEFDLNDAPLAVNDTLSTNEDTELTGDVVANDSDGDGPGVSVTLVDDVDNGSLTLYPDGTFSYTPDDDYSGPDSFSYSYCDGGTPDLCDTAVVMITVEEINDAPLAVNDTLSTDEDTELTGDVVANDSDGDGPGVSVSLIDDVDNGSLTLDPDGTFSYTPDDDYSGPDSFSYSYCDGGTPNLCDTAIVMITVEEVNDAPFAVNDTLSTDEETELTGNVVANDSDSDGPGVTVALIDDVDNGSLTLDPDGTFSYTPDIGYDGPDSFSYSYCDGGTPDLCDTAVVMITVENVPAATLSLKVMLQGALFDQPLPLMRDDLRAGGYLPLTEPYAAFNNPRFLHKGAGGGEITTQSVLDANSGTADAIVDWVFVELRNVLTPSLILETRSALLQRDGDVVSPTDGTSPLSFRGLIGEQYYVAVKHRNHLGVMTASPVTLDLTGTLVDFTTASAADVYHLVENFDGHEQVTVNGVQALWSGNTNADNQIKYQGPGADVTSILINVIIDAENLVQTYNYDSGFGYFLSDVNMDGKSKYQGVRNDGLYAFINLVSFSLNDQNLYNFNIFLEQLP</sequence>
<dbReference type="Pfam" id="PF17963">
    <property type="entry name" value="Big_9"/>
    <property type="match status" value="4"/>
</dbReference>
<dbReference type="RefSeq" id="WP_147930877.1">
    <property type="nucleotide sequence ID" value="NZ_VOXD01000016.1"/>
</dbReference>
<gene>
    <name evidence="1" type="ORF">FUA23_11415</name>
</gene>
<dbReference type="Gene3D" id="2.60.40.3440">
    <property type="match status" value="2"/>
</dbReference>
<comment type="caution">
    <text evidence="1">The sequence shown here is derived from an EMBL/GenBank/DDBJ whole genome shotgun (WGS) entry which is preliminary data.</text>
</comment>
<evidence type="ECO:0000313" key="2">
    <source>
        <dbReference type="Proteomes" id="UP000321907"/>
    </source>
</evidence>
<accession>A0A5C7FUJ2</accession>
<organism evidence="1 2">
    <name type="scientific">Neolewinella aurantiaca</name>
    <dbReference type="NCBI Taxonomy" id="2602767"/>
    <lineage>
        <taxon>Bacteria</taxon>
        <taxon>Pseudomonadati</taxon>
        <taxon>Bacteroidota</taxon>
        <taxon>Saprospiria</taxon>
        <taxon>Saprospirales</taxon>
        <taxon>Lewinellaceae</taxon>
        <taxon>Neolewinella</taxon>
    </lineage>
</organism>
<proteinExistence type="predicted"/>
<keyword evidence="2" id="KW-1185">Reference proteome</keyword>
<evidence type="ECO:0000313" key="1">
    <source>
        <dbReference type="EMBL" id="TXF89115.1"/>
    </source>
</evidence>
<dbReference type="NCBIfam" id="NF012211">
    <property type="entry name" value="tand_rpt_95"/>
    <property type="match status" value="3"/>
</dbReference>
<dbReference type="Proteomes" id="UP000321907">
    <property type="component" value="Unassembled WGS sequence"/>
</dbReference>
<name>A0A5C7FUJ2_9BACT</name>
<dbReference type="EMBL" id="VOXD01000016">
    <property type="protein sequence ID" value="TXF89115.1"/>
    <property type="molecule type" value="Genomic_DNA"/>
</dbReference>
<dbReference type="OrthoDB" id="9805017at2"/>
<reference evidence="1 2" key="1">
    <citation type="submission" date="2019-08" db="EMBL/GenBank/DDBJ databases">
        <title>Lewinella sp. strain SSH13 Genome sequencing and assembly.</title>
        <authorList>
            <person name="Kim I."/>
        </authorList>
    </citation>
    <scope>NUCLEOTIDE SEQUENCE [LARGE SCALE GENOMIC DNA]</scope>
    <source>
        <strain evidence="1 2">SSH13</strain>
    </source>
</reference>